<dbReference type="AlphaFoldDB" id="A3LY41"/>
<evidence type="ECO:0000256" key="6">
    <source>
        <dbReference type="ARBA" id="ARBA00022946"/>
    </source>
</evidence>
<dbReference type="GO" id="GO:0003924">
    <property type="term" value="F:GTPase activity"/>
    <property type="evidence" value="ECO:0007669"/>
    <property type="project" value="EnsemblFungi"/>
</dbReference>
<dbReference type="InterPro" id="IPR005225">
    <property type="entry name" value="Small_GTP-bd"/>
</dbReference>
<keyword evidence="13" id="KW-1185">Reference proteome</keyword>
<dbReference type="Pfam" id="PF22042">
    <property type="entry name" value="EF-G_D2"/>
    <property type="match status" value="1"/>
</dbReference>
<dbReference type="STRING" id="322104.A3LY41"/>
<evidence type="ECO:0000256" key="2">
    <source>
        <dbReference type="ARBA" id="ARBA00007733"/>
    </source>
</evidence>
<keyword evidence="6" id="KW-0809">Transit peptide</keyword>
<dbReference type="Pfam" id="PF00009">
    <property type="entry name" value="GTP_EFTU"/>
    <property type="match status" value="1"/>
</dbReference>
<dbReference type="FunFam" id="2.40.30.10:FF:000126">
    <property type="entry name" value="Mitochondrial translation initiation factor"/>
    <property type="match status" value="1"/>
</dbReference>
<keyword evidence="5" id="KW-0648">Protein biosynthesis</keyword>
<comment type="function">
    <text evidence="9">One of the essential components for the initiation of protein synthesis. Protects formylmethionyl-tRNA from spontaneous hydrolysis and promotes its binding to the 30S ribosomal subunits. Also involved in the hydrolysis of GTP during the formation of the 70S ribosomal complex.</text>
</comment>
<dbReference type="PROSITE" id="PS51722">
    <property type="entry name" value="G_TR_2"/>
    <property type="match status" value="1"/>
</dbReference>
<evidence type="ECO:0000256" key="1">
    <source>
        <dbReference type="ARBA" id="ARBA00004173"/>
    </source>
</evidence>
<evidence type="ECO:0000313" key="12">
    <source>
        <dbReference type="EMBL" id="ABN67913.2"/>
    </source>
</evidence>
<dbReference type="NCBIfam" id="TIGR00487">
    <property type="entry name" value="IF-2"/>
    <property type="match status" value="1"/>
</dbReference>
<evidence type="ECO:0000256" key="9">
    <source>
        <dbReference type="ARBA" id="ARBA00025162"/>
    </source>
</evidence>
<dbReference type="FunFam" id="3.40.50.10050:FF:000001">
    <property type="entry name" value="Translation initiation factor IF-2"/>
    <property type="match status" value="1"/>
</dbReference>
<dbReference type="FunCoup" id="A3LY41">
    <property type="interactions" value="503"/>
</dbReference>
<evidence type="ECO:0000256" key="8">
    <source>
        <dbReference type="ARBA" id="ARBA00023134"/>
    </source>
</evidence>
<evidence type="ECO:0000256" key="5">
    <source>
        <dbReference type="ARBA" id="ARBA00022917"/>
    </source>
</evidence>
<dbReference type="GO" id="GO:0032543">
    <property type="term" value="P:mitochondrial translation"/>
    <property type="evidence" value="ECO:0007669"/>
    <property type="project" value="EnsemblFungi"/>
</dbReference>
<dbReference type="InterPro" id="IPR036925">
    <property type="entry name" value="TIF_IF2_dom3_sf"/>
</dbReference>
<dbReference type="InterPro" id="IPR023115">
    <property type="entry name" value="TIF_IF2_dom3"/>
</dbReference>
<dbReference type="OrthoDB" id="361630at2759"/>
<evidence type="ECO:0000256" key="7">
    <source>
        <dbReference type="ARBA" id="ARBA00023128"/>
    </source>
</evidence>
<keyword evidence="8" id="KW-0342">GTP-binding</keyword>
<reference evidence="12 13" key="1">
    <citation type="journal article" date="2007" name="Nat. Biotechnol.">
        <title>Genome sequence of the lignocellulose-bioconverting and xylose-fermenting yeast Pichia stipitis.</title>
        <authorList>
            <person name="Jeffries T.W."/>
            <person name="Grigoriev I.V."/>
            <person name="Grimwood J."/>
            <person name="Laplaza J.M."/>
            <person name="Aerts A."/>
            <person name="Salamov A."/>
            <person name="Schmutz J."/>
            <person name="Lindquist E."/>
            <person name="Dehal P."/>
            <person name="Shapiro H."/>
            <person name="Jin Y.S."/>
            <person name="Passoth V."/>
            <person name="Richardson P.M."/>
        </authorList>
    </citation>
    <scope>NUCLEOTIDE SEQUENCE [LARGE SCALE GENOMIC DNA]</scope>
    <source>
        <strain evidence="13">ATCC 58785 / CBS 6054 / NBRC 10063 / NRRL Y-11545</strain>
    </source>
</reference>
<dbReference type="InterPro" id="IPR044145">
    <property type="entry name" value="IF2_II"/>
</dbReference>
<dbReference type="EMBL" id="CP000500">
    <property type="protein sequence ID" value="ABN67913.2"/>
    <property type="molecule type" value="Genomic_DNA"/>
</dbReference>
<sequence>KQSFQHRKNKKVPVEKMHIQLPPFITVSNLATTMNIPLNDVLKKLKVLGYEDMRHNFILDKENASLIADEYNYEVSISEDTEGDLFPAAVKPELLKERPPVVTIMGHVDHGKTTILDYLRKSSVVDQEFGGITQHIGAFSVITPVSKKKITFLDTPGHAAFLKMRQRGAIITDIVILVVAADDSVMPQTIEAIKHAKKAGVPVIVAINKCDKQGVNVDKVLGDLAAQDIDIEDYGGDTQTVRVSGKTGLNMDKLEEAVITLSEMSEFKCEFSNIPAEGWIIESQIVKGMGNIATVLVRRGTVKNGDILVAGTTYCKVRGMKDENGKPLKSAGPSTPIQVWGWKDLPDSGDHIIQAKSESIAKKVTEVRETRRKEIQMTRDIESINKKRQEEIELSKKTDMINEMKKAGLSASITEEPSIIDCKYIIKSDVFGSAEAIKESIDGLGNEEVRSVVISHEAGPPTESDISLAKTLNAKILCFNIKVPKTIINKADQDSVIIKEHNIIYRLIEDVTDELQSHLKPRIEVKTTGDVEIKDIFTVSVKKSKVKIAGCKVSTGSIKRGSRVKVLRAKEVVYEGTLSSLKRGKDDIQEARKGNECGLAFERWDKFEAGDTIEVFEEVEHQRFL</sequence>
<dbReference type="InterPro" id="IPR009000">
    <property type="entry name" value="Transl_B-barrel_sf"/>
</dbReference>
<dbReference type="SUPFAM" id="SSF52156">
    <property type="entry name" value="Initiation factor IF2/eIF5b, domain 3"/>
    <property type="match status" value="1"/>
</dbReference>
<evidence type="ECO:0000256" key="4">
    <source>
        <dbReference type="ARBA" id="ARBA00022741"/>
    </source>
</evidence>
<keyword evidence="7" id="KW-0496">Mitochondrion</keyword>
<dbReference type="FunFam" id="2.40.30.10:FF:000008">
    <property type="entry name" value="Translation initiation factor IF-2"/>
    <property type="match status" value="1"/>
</dbReference>
<dbReference type="GO" id="GO:0003743">
    <property type="term" value="F:translation initiation factor activity"/>
    <property type="evidence" value="ECO:0007669"/>
    <property type="project" value="UniProtKB-KW"/>
</dbReference>
<dbReference type="Gene3D" id="2.40.30.10">
    <property type="entry name" value="Translation factors"/>
    <property type="match status" value="2"/>
</dbReference>
<dbReference type="InterPro" id="IPR000178">
    <property type="entry name" value="TF_IF2_bacterial-like"/>
</dbReference>
<dbReference type="Gene3D" id="3.40.50.10050">
    <property type="entry name" value="Translation initiation factor IF- 2, domain 3"/>
    <property type="match status" value="1"/>
</dbReference>
<dbReference type="NCBIfam" id="TIGR00231">
    <property type="entry name" value="small_GTP"/>
    <property type="match status" value="1"/>
</dbReference>
<dbReference type="InterPro" id="IPR053905">
    <property type="entry name" value="EF-G-like_DII"/>
</dbReference>
<dbReference type="SUPFAM" id="SSF52540">
    <property type="entry name" value="P-loop containing nucleoside triphosphate hydrolases"/>
    <property type="match status" value="1"/>
</dbReference>
<comment type="similarity">
    <text evidence="2">Belongs to the TRAFAC class translation factor GTPase superfamily. Classic translation factor GTPase family. IF-2 subfamily.</text>
</comment>
<keyword evidence="3 12" id="KW-0396">Initiation factor</keyword>
<dbReference type="FunFam" id="3.40.50.300:FF:000019">
    <property type="entry name" value="Translation initiation factor IF-2"/>
    <property type="match status" value="1"/>
</dbReference>
<dbReference type="SUPFAM" id="SSF50447">
    <property type="entry name" value="Translation proteins"/>
    <property type="match status" value="2"/>
</dbReference>
<dbReference type="Gene3D" id="3.40.50.300">
    <property type="entry name" value="P-loop containing nucleotide triphosphate hydrolases"/>
    <property type="match status" value="1"/>
</dbReference>
<name>A3LY41_PICST</name>
<dbReference type="RefSeq" id="XP_001385942.2">
    <property type="nucleotide sequence ID" value="XM_001385905.1"/>
</dbReference>
<dbReference type="HOGENOM" id="CLU_006301_5_1_1"/>
<dbReference type="HAMAP" id="MF_00100_B">
    <property type="entry name" value="IF_2_B"/>
    <property type="match status" value="1"/>
</dbReference>
<dbReference type="InterPro" id="IPR015760">
    <property type="entry name" value="TIF_IF2"/>
</dbReference>
<dbReference type="GO" id="GO:0000049">
    <property type="term" value="F:tRNA binding"/>
    <property type="evidence" value="ECO:0007669"/>
    <property type="project" value="EnsemblFungi"/>
</dbReference>
<dbReference type="CDD" id="cd03702">
    <property type="entry name" value="IF2_mtIF2_II"/>
    <property type="match status" value="1"/>
</dbReference>
<dbReference type="GO" id="GO:0005739">
    <property type="term" value="C:mitochondrion"/>
    <property type="evidence" value="ECO:0007669"/>
    <property type="project" value="UniProtKB-SubCell"/>
</dbReference>
<dbReference type="GeneID" id="4839870"/>
<protein>
    <recommendedName>
        <fullName evidence="10">Translation initiation factor IF-2, mitochondrial</fullName>
    </recommendedName>
</protein>
<dbReference type="KEGG" id="pic:PICST_62149"/>
<dbReference type="eggNOG" id="KOG1145">
    <property type="taxonomic scope" value="Eukaryota"/>
</dbReference>
<evidence type="ECO:0000256" key="3">
    <source>
        <dbReference type="ARBA" id="ARBA00022540"/>
    </source>
</evidence>
<evidence type="ECO:0000313" key="13">
    <source>
        <dbReference type="Proteomes" id="UP000002258"/>
    </source>
</evidence>
<accession>A3LY41</accession>
<dbReference type="CDD" id="cd01887">
    <property type="entry name" value="IF2_eIF5B"/>
    <property type="match status" value="1"/>
</dbReference>
<organism evidence="12 13">
    <name type="scientific">Scheffersomyces stipitis (strain ATCC 58785 / CBS 6054 / NBRC 10063 / NRRL Y-11545)</name>
    <name type="common">Yeast</name>
    <name type="synonym">Pichia stipitis</name>
    <dbReference type="NCBI Taxonomy" id="322104"/>
    <lineage>
        <taxon>Eukaryota</taxon>
        <taxon>Fungi</taxon>
        <taxon>Dikarya</taxon>
        <taxon>Ascomycota</taxon>
        <taxon>Saccharomycotina</taxon>
        <taxon>Pichiomycetes</taxon>
        <taxon>Debaryomycetaceae</taxon>
        <taxon>Scheffersomyces</taxon>
    </lineage>
</organism>
<dbReference type="GO" id="GO:0005525">
    <property type="term" value="F:GTP binding"/>
    <property type="evidence" value="ECO:0007669"/>
    <property type="project" value="UniProtKB-KW"/>
</dbReference>
<evidence type="ECO:0000259" key="11">
    <source>
        <dbReference type="PROSITE" id="PS51722"/>
    </source>
</evidence>
<feature type="domain" description="Tr-type G" evidence="11">
    <location>
        <begin position="97"/>
        <end position="266"/>
    </location>
</feature>
<dbReference type="PANTHER" id="PTHR43381:SF20">
    <property type="entry name" value="TRANSLATION INITIATION FACTOR IF-2, MITOCHONDRIAL"/>
    <property type="match status" value="1"/>
</dbReference>
<dbReference type="OMA" id="RKNPWMN"/>
<keyword evidence="4" id="KW-0547">Nucleotide-binding</keyword>
<dbReference type="PANTHER" id="PTHR43381">
    <property type="entry name" value="TRANSLATION INITIATION FACTOR IF-2-RELATED"/>
    <property type="match status" value="1"/>
</dbReference>
<comment type="subcellular location">
    <subcellularLocation>
        <location evidence="1">Mitochondrion</location>
    </subcellularLocation>
</comment>
<evidence type="ECO:0000256" key="10">
    <source>
        <dbReference type="ARBA" id="ARBA00044200"/>
    </source>
</evidence>
<dbReference type="Pfam" id="PF11987">
    <property type="entry name" value="IF-2"/>
    <property type="match status" value="1"/>
</dbReference>
<dbReference type="InterPro" id="IPR000795">
    <property type="entry name" value="T_Tr_GTP-bd_dom"/>
</dbReference>
<gene>
    <name evidence="12" type="ORF">PICST_62149</name>
</gene>
<dbReference type="InParanoid" id="A3LY41"/>
<dbReference type="Proteomes" id="UP000002258">
    <property type="component" value="Chromosome 6"/>
</dbReference>
<dbReference type="InterPro" id="IPR027417">
    <property type="entry name" value="P-loop_NTPase"/>
</dbReference>
<dbReference type="Pfam" id="PF04760">
    <property type="entry name" value="IF2_N"/>
    <property type="match status" value="1"/>
</dbReference>
<proteinExistence type="inferred from homology"/>
<feature type="non-terminal residue" evidence="12">
    <location>
        <position position="1"/>
    </location>
</feature>
<dbReference type="InterPro" id="IPR006847">
    <property type="entry name" value="IF2_N"/>
</dbReference>
<dbReference type="CDD" id="cd03692">
    <property type="entry name" value="mtIF2_IVc"/>
    <property type="match status" value="1"/>
</dbReference>